<evidence type="ECO:0000313" key="4">
    <source>
        <dbReference type="Proteomes" id="UP000214646"/>
    </source>
</evidence>
<keyword evidence="1" id="KW-0732">Signal</keyword>
<sequence>MTATAGLAQMTGPGLGVVCADFDGDGWPDIFVANDGKPNRLWINQKGKAFKEEAVFRGLAFNNMGQAQAGMGVALGDADGDGLFDVFVTHLTDETNTLWRQKPRGSFRDSTLGANLAETKSRGTGFGTVFGDFDCDGRLDLAVVNGRVYLGEPRNEAALGPFWARFAETNRVWAGEGDGRFQERTSAEVAFAGAGAVARGLIAADVDNDGWLDLIVTNVAGPAKLYRNVAPRNGHWLSVRVWDPKLRREAYGATVAVHAGGKKWTRWVNPGQGYLCSQDSRAHFGLGSVDRIDSVEIDWPDGSREQFRDVSAGRPLRVDEAMTLSRGEGTKLP</sequence>
<name>A0A225DZC4_9BACT</name>
<dbReference type="InterPro" id="IPR028994">
    <property type="entry name" value="Integrin_alpha_N"/>
</dbReference>
<protein>
    <recommendedName>
        <fullName evidence="2">ASPIC/UnbV domain-containing protein</fullName>
    </recommendedName>
</protein>
<proteinExistence type="predicted"/>
<accession>A0A225DZC4</accession>
<feature type="domain" description="ASPIC/UnbV" evidence="2">
    <location>
        <begin position="250"/>
        <end position="315"/>
    </location>
</feature>
<evidence type="ECO:0000256" key="1">
    <source>
        <dbReference type="ARBA" id="ARBA00022729"/>
    </source>
</evidence>
<dbReference type="OrthoDB" id="292539at2"/>
<dbReference type="PANTHER" id="PTHR16026:SF0">
    <property type="entry name" value="CARTILAGE ACIDIC PROTEIN 1"/>
    <property type="match status" value="1"/>
</dbReference>
<dbReference type="Gene3D" id="2.130.10.130">
    <property type="entry name" value="Integrin alpha, N-terminal"/>
    <property type="match status" value="1"/>
</dbReference>
<dbReference type="PANTHER" id="PTHR16026">
    <property type="entry name" value="CARTILAGE ACIDIC PROTEIN 1"/>
    <property type="match status" value="1"/>
</dbReference>
<evidence type="ECO:0000259" key="2">
    <source>
        <dbReference type="Pfam" id="PF07593"/>
    </source>
</evidence>
<organism evidence="3 4">
    <name type="scientific">Fimbriiglobus ruber</name>
    <dbReference type="NCBI Taxonomy" id="1908690"/>
    <lineage>
        <taxon>Bacteria</taxon>
        <taxon>Pseudomonadati</taxon>
        <taxon>Planctomycetota</taxon>
        <taxon>Planctomycetia</taxon>
        <taxon>Gemmatales</taxon>
        <taxon>Gemmataceae</taxon>
        <taxon>Fimbriiglobus</taxon>
    </lineage>
</organism>
<dbReference type="Proteomes" id="UP000214646">
    <property type="component" value="Unassembled WGS sequence"/>
</dbReference>
<dbReference type="InterPro" id="IPR027039">
    <property type="entry name" value="Crtac1"/>
</dbReference>
<dbReference type="EMBL" id="NIDE01000001">
    <property type="protein sequence ID" value="OWK46860.1"/>
    <property type="molecule type" value="Genomic_DNA"/>
</dbReference>
<gene>
    <name evidence="3" type="ORF">FRUB_00559</name>
</gene>
<dbReference type="Pfam" id="PF07593">
    <property type="entry name" value="UnbV_ASPIC"/>
    <property type="match status" value="1"/>
</dbReference>
<comment type="caution">
    <text evidence="3">The sequence shown here is derived from an EMBL/GenBank/DDBJ whole genome shotgun (WGS) entry which is preliminary data.</text>
</comment>
<dbReference type="InterPro" id="IPR011519">
    <property type="entry name" value="UnbV_ASPIC"/>
</dbReference>
<dbReference type="Pfam" id="PF13517">
    <property type="entry name" value="FG-GAP_3"/>
    <property type="match status" value="2"/>
</dbReference>
<dbReference type="AlphaFoldDB" id="A0A225DZC4"/>
<dbReference type="SUPFAM" id="SSF69318">
    <property type="entry name" value="Integrin alpha N-terminal domain"/>
    <property type="match status" value="1"/>
</dbReference>
<reference evidence="4" key="1">
    <citation type="submission" date="2017-06" db="EMBL/GenBank/DDBJ databases">
        <title>Genome analysis of Fimbriiglobus ruber SP5, the first member of the order Planctomycetales with confirmed chitinolytic capability.</title>
        <authorList>
            <person name="Ravin N.V."/>
            <person name="Rakitin A.L."/>
            <person name="Ivanova A.A."/>
            <person name="Beletsky A.V."/>
            <person name="Kulichevskaya I.S."/>
            <person name="Mardanov A.V."/>
            <person name="Dedysh S.N."/>
        </authorList>
    </citation>
    <scope>NUCLEOTIDE SEQUENCE [LARGE SCALE GENOMIC DNA]</scope>
    <source>
        <strain evidence="4">SP5</strain>
    </source>
</reference>
<dbReference type="RefSeq" id="WP_088252033.1">
    <property type="nucleotide sequence ID" value="NZ_NIDE01000001.1"/>
</dbReference>
<dbReference type="InterPro" id="IPR013517">
    <property type="entry name" value="FG-GAP"/>
</dbReference>
<evidence type="ECO:0000313" key="3">
    <source>
        <dbReference type="EMBL" id="OWK46860.1"/>
    </source>
</evidence>
<keyword evidence="4" id="KW-1185">Reference proteome</keyword>